<dbReference type="OrthoDB" id="5394106at2759"/>
<dbReference type="GO" id="GO:0045132">
    <property type="term" value="P:meiotic chromosome segregation"/>
    <property type="evidence" value="ECO:0007669"/>
    <property type="project" value="InterPro"/>
</dbReference>
<keyword evidence="8" id="KW-0137">Centromere</keyword>
<keyword evidence="3" id="KW-0158">Chromosome</keyword>
<keyword evidence="4" id="KW-0132">Cell division</keyword>
<comment type="subcellular location">
    <subcellularLocation>
        <location evidence="1">Chromosome</location>
        <location evidence="1">Centromere</location>
    </subcellularLocation>
</comment>
<evidence type="ECO:0000313" key="13">
    <source>
        <dbReference type="EMBL" id="OJJ83293.1"/>
    </source>
</evidence>
<dbReference type="GO" id="GO:0000779">
    <property type="term" value="C:condensed chromosome, centromeric region"/>
    <property type="evidence" value="ECO:0007669"/>
    <property type="project" value="UniProtKB-ARBA"/>
</dbReference>
<comment type="similarity">
    <text evidence="2">Belongs to the shugoshin family.</text>
</comment>
<feature type="compositionally biased region" description="Polar residues" evidence="10">
    <location>
        <begin position="508"/>
        <end position="520"/>
    </location>
</feature>
<dbReference type="GO" id="GO:0051301">
    <property type="term" value="P:cell division"/>
    <property type="evidence" value="ECO:0007669"/>
    <property type="project" value="UniProtKB-KW"/>
</dbReference>
<feature type="compositionally biased region" description="Polar residues" evidence="10">
    <location>
        <begin position="591"/>
        <end position="604"/>
    </location>
</feature>
<keyword evidence="6 9" id="KW-0175">Coiled coil</keyword>
<evidence type="ECO:0000256" key="1">
    <source>
        <dbReference type="ARBA" id="ARBA00004584"/>
    </source>
</evidence>
<evidence type="ECO:0000256" key="8">
    <source>
        <dbReference type="ARBA" id="ARBA00023328"/>
    </source>
</evidence>
<dbReference type="EMBL" id="KV878899">
    <property type="protein sequence ID" value="OJJ83293.1"/>
    <property type="molecule type" value="Genomic_DNA"/>
</dbReference>
<sequence>MARLNESTAPTESIEILKRRFVRQNREIARVNSIQSLRIRSLESEVSHLLSENVSLREQTISLSQELERYEAAKMLHDGVYGIKAKLDSKLAELGSLVTDLGALPRRFSKLCDGRAESTDPGHSRLLNLDWRRRATDAEYNAAAEDGKLPVILEDKCYPRKTLESQELHDIIQNEECSPRSPDIEEVTPVEKEERIHFSQELPEGLAGYQIMHTDAEEIDTLLPPTLETRKKRKPSPVAMNKTERAFSPDAVSMNHDVNFPLKSGAKRKFMSEEAELFSSATTDDGDDDFQYSRSSHLQSPENQHTSIYDGFSPSKTQVEKKGGSRDRGSSKRKVLEPKSTNISAVPSKRDRALRDQKAQDKAHIQDTDWRSSTNGRRETSHQESEMDAKPLAHYANRPAPEDDSAKHPTEFRASEQNSSSAPEIPEDEATSNALSATRPTRRQRSVVSYAEPNLRDKMRRPTNEFADAVMGGNPRRTSDIQSPHPNASDGGDDQRSGGSSSMRSSYHFETTDSVQNHSFEAQEEVASGNSMTTISQRKRKTLPASSDGPSVEAMALTHPTRHCGIHNGQQIDNEDSTASLENGTTERNEPQWNAASPAKSATRQARRHSSNPRGQSLASESGVGSTDSFRVNPTGTLALDYDEFMLARSDNASLEAESCAQSMNSQAGVGRAIVSGTGGRQARRGQRTGTRRKSMMI</sequence>
<feature type="domain" description="Shugoshin N-terminal coiled-coil" evidence="12">
    <location>
        <begin position="17"/>
        <end position="61"/>
    </location>
</feature>
<dbReference type="Proteomes" id="UP000184300">
    <property type="component" value="Unassembled WGS sequence"/>
</dbReference>
<feature type="compositionally biased region" description="Polar residues" evidence="10">
    <location>
        <begin position="612"/>
        <end position="631"/>
    </location>
</feature>
<dbReference type="InterPro" id="IPR011516">
    <property type="entry name" value="Shugoshin_N"/>
</dbReference>
<evidence type="ECO:0008006" key="15">
    <source>
        <dbReference type="Google" id="ProtNLM"/>
    </source>
</evidence>
<feature type="compositionally biased region" description="Polar residues" evidence="10">
    <location>
        <begin position="292"/>
        <end position="307"/>
    </location>
</feature>
<evidence type="ECO:0000256" key="3">
    <source>
        <dbReference type="ARBA" id="ARBA00022454"/>
    </source>
</evidence>
<dbReference type="VEuPathDB" id="FungiDB:ASPGLDRAFT_150702"/>
<accession>A0A1L9VHC9</accession>
<feature type="compositionally biased region" description="Basic and acidic residues" evidence="10">
    <location>
        <begin position="318"/>
        <end position="337"/>
    </location>
</feature>
<protein>
    <recommendedName>
        <fullName evidence="15">Shugoshin C-terminal domain-containing protein</fullName>
    </recommendedName>
</protein>
<evidence type="ECO:0000256" key="9">
    <source>
        <dbReference type="SAM" id="Coils"/>
    </source>
</evidence>
<feature type="coiled-coil region" evidence="9">
    <location>
        <begin position="39"/>
        <end position="73"/>
    </location>
</feature>
<evidence type="ECO:0000256" key="10">
    <source>
        <dbReference type="SAM" id="MobiDB-lite"/>
    </source>
</evidence>
<feature type="region of interest" description="Disordered" evidence="10">
    <location>
        <begin position="225"/>
        <end position="257"/>
    </location>
</feature>
<reference evidence="14" key="1">
    <citation type="journal article" date="2017" name="Genome Biol.">
        <title>Comparative genomics reveals high biological diversity and specific adaptations in the industrially and medically important fungal genus Aspergillus.</title>
        <authorList>
            <person name="de Vries R.P."/>
            <person name="Riley R."/>
            <person name="Wiebenga A."/>
            <person name="Aguilar-Osorio G."/>
            <person name="Amillis S."/>
            <person name="Uchima C.A."/>
            <person name="Anderluh G."/>
            <person name="Asadollahi M."/>
            <person name="Askin M."/>
            <person name="Barry K."/>
            <person name="Battaglia E."/>
            <person name="Bayram O."/>
            <person name="Benocci T."/>
            <person name="Braus-Stromeyer S.A."/>
            <person name="Caldana C."/>
            <person name="Canovas D."/>
            <person name="Cerqueira G.C."/>
            <person name="Chen F."/>
            <person name="Chen W."/>
            <person name="Choi C."/>
            <person name="Clum A."/>
            <person name="Dos Santos R.A."/>
            <person name="Damasio A.R."/>
            <person name="Diallinas G."/>
            <person name="Emri T."/>
            <person name="Fekete E."/>
            <person name="Flipphi M."/>
            <person name="Freyberg S."/>
            <person name="Gallo A."/>
            <person name="Gournas C."/>
            <person name="Habgood R."/>
            <person name="Hainaut M."/>
            <person name="Harispe M.L."/>
            <person name="Henrissat B."/>
            <person name="Hilden K.S."/>
            <person name="Hope R."/>
            <person name="Hossain A."/>
            <person name="Karabika E."/>
            <person name="Karaffa L."/>
            <person name="Karanyi Z."/>
            <person name="Krasevec N."/>
            <person name="Kuo A."/>
            <person name="Kusch H."/>
            <person name="LaButti K."/>
            <person name="Lagendijk E.L."/>
            <person name="Lapidus A."/>
            <person name="Levasseur A."/>
            <person name="Lindquist E."/>
            <person name="Lipzen A."/>
            <person name="Logrieco A.F."/>
            <person name="MacCabe A."/>
            <person name="Maekelae M.R."/>
            <person name="Malavazi I."/>
            <person name="Melin P."/>
            <person name="Meyer V."/>
            <person name="Mielnichuk N."/>
            <person name="Miskei M."/>
            <person name="Molnar A.P."/>
            <person name="Mule G."/>
            <person name="Ngan C.Y."/>
            <person name="Orejas M."/>
            <person name="Orosz E."/>
            <person name="Ouedraogo J.P."/>
            <person name="Overkamp K.M."/>
            <person name="Park H.-S."/>
            <person name="Perrone G."/>
            <person name="Piumi F."/>
            <person name="Punt P.J."/>
            <person name="Ram A.F."/>
            <person name="Ramon A."/>
            <person name="Rauscher S."/>
            <person name="Record E."/>
            <person name="Riano-Pachon D.M."/>
            <person name="Robert V."/>
            <person name="Roehrig J."/>
            <person name="Ruller R."/>
            <person name="Salamov A."/>
            <person name="Salih N.S."/>
            <person name="Samson R.A."/>
            <person name="Sandor E."/>
            <person name="Sanguinetti M."/>
            <person name="Schuetze T."/>
            <person name="Sepcic K."/>
            <person name="Shelest E."/>
            <person name="Sherlock G."/>
            <person name="Sophianopoulou V."/>
            <person name="Squina F.M."/>
            <person name="Sun H."/>
            <person name="Susca A."/>
            <person name="Todd R.B."/>
            <person name="Tsang A."/>
            <person name="Unkles S.E."/>
            <person name="van de Wiele N."/>
            <person name="van Rossen-Uffink D."/>
            <person name="Oliveira J.V."/>
            <person name="Vesth T.C."/>
            <person name="Visser J."/>
            <person name="Yu J.-H."/>
            <person name="Zhou M."/>
            <person name="Andersen M.R."/>
            <person name="Archer D.B."/>
            <person name="Baker S.E."/>
            <person name="Benoit I."/>
            <person name="Brakhage A.A."/>
            <person name="Braus G.H."/>
            <person name="Fischer R."/>
            <person name="Frisvad J.C."/>
            <person name="Goldman G.H."/>
            <person name="Houbraken J."/>
            <person name="Oakley B."/>
            <person name="Pocsi I."/>
            <person name="Scazzocchio C."/>
            <person name="Seiboth B."/>
            <person name="vanKuyk P.A."/>
            <person name="Wortman J."/>
            <person name="Dyer P.S."/>
            <person name="Grigoriev I.V."/>
        </authorList>
    </citation>
    <scope>NUCLEOTIDE SEQUENCE [LARGE SCALE GENOMIC DNA]</scope>
    <source>
        <strain evidence="14">CBS 516.65</strain>
    </source>
</reference>
<keyword evidence="7" id="KW-0131">Cell cycle</keyword>
<evidence type="ECO:0000259" key="12">
    <source>
        <dbReference type="Pfam" id="PF07558"/>
    </source>
</evidence>
<feature type="compositionally biased region" description="Polar residues" evidence="10">
    <location>
        <begin position="568"/>
        <end position="584"/>
    </location>
</feature>
<dbReference type="Pfam" id="PF07557">
    <property type="entry name" value="Shugoshin_C"/>
    <property type="match status" value="1"/>
</dbReference>
<dbReference type="InterPro" id="IPR011515">
    <property type="entry name" value="Shugoshin_C"/>
</dbReference>
<keyword evidence="14" id="KW-1185">Reference proteome</keyword>
<dbReference type="AlphaFoldDB" id="A0A1L9VHC9"/>
<organism evidence="13 14">
    <name type="scientific">Aspergillus glaucus CBS 516.65</name>
    <dbReference type="NCBI Taxonomy" id="1160497"/>
    <lineage>
        <taxon>Eukaryota</taxon>
        <taxon>Fungi</taxon>
        <taxon>Dikarya</taxon>
        <taxon>Ascomycota</taxon>
        <taxon>Pezizomycotina</taxon>
        <taxon>Eurotiomycetes</taxon>
        <taxon>Eurotiomycetidae</taxon>
        <taxon>Eurotiales</taxon>
        <taxon>Aspergillaceae</taxon>
        <taxon>Aspergillus</taxon>
        <taxon>Aspergillus subgen. Aspergillus</taxon>
    </lineage>
</organism>
<feature type="region of interest" description="Disordered" evidence="10">
    <location>
        <begin position="279"/>
        <end position="631"/>
    </location>
</feature>
<evidence type="ECO:0000256" key="4">
    <source>
        <dbReference type="ARBA" id="ARBA00022618"/>
    </source>
</evidence>
<dbReference type="GO" id="GO:0005634">
    <property type="term" value="C:nucleus"/>
    <property type="evidence" value="ECO:0007669"/>
    <property type="project" value="InterPro"/>
</dbReference>
<feature type="domain" description="Shugoshin C-terminal" evidence="11">
    <location>
        <begin position="439"/>
        <end position="461"/>
    </location>
</feature>
<feature type="compositionally biased region" description="Basic and acidic residues" evidence="10">
    <location>
        <begin position="454"/>
        <end position="463"/>
    </location>
</feature>
<evidence type="ECO:0000256" key="7">
    <source>
        <dbReference type="ARBA" id="ARBA00023306"/>
    </source>
</evidence>
<feature type="compositionally biased region" description="Low complexity" evidence="10">
    <location>
        <begin position="497"/>
        <end position="506"/>
    </location>
</feature>
<feature type="compositionally biased region" description="Basic and acidic residues" evidence="10">
    <location>
        <begin position="400"/>
        <end position="414"/>
    </location>
</feature>
<feature type="region of interest" description="Disordered" evidence="10">
    <location>
        <begin position="678"/>
        <end position="698"/>
    </location>
</feature>
<evidence type="ECO:0000313" key="14">
    <source>
        <dbReference type="Proteomes" id="UP000184300"/>
    </source>
</evidence>
<proteinExistence type="inferred from homology"/>
<feature type="compositionally biased region" description="Basic residues" evidence="10">
    <location>
        <begin position="682"/>
        <end position="698"/>
    </location>
</feature>
<keyword evidence="5" id="KW-0159">Chromosome partition</keyword>
<evidence type="ECO:0000259" key="11">
    <source>
        <dbReference type="Pfam" id="PF07557"/>
    </source>
</evidence>
<gene>
    <name evidence="13" type="ORF">ASPGLDRAFT_150702</name>
</gene>
<feature type="compositionally biased region" description="Basic and acidic residues" evidence="10">
    <location>
        <begin position="348"/>
        <end position="391"/>
    </location>
</feature>
<name>A0A1L9VHC9_ASPGL</name>
<dbReference type="STRING" id="1160497.A0A1L9VHC9"/>
<evidence type="ECO:0000256" key="2">
    <source>
        <dbReference type="ARBA" id="ARBA00010845"/>
    </source>
</evidence>
<evidence type="ECO:0000256" key="6">
    <source>
        <dbReference type="ARBA" id="ARBA00023054"/>
    </source>
</evidence>
<dbReference type="GeneID" id="34458438"/>
<evidence type="ECO:0000256" key="5">
    <source>
        <dbReference type="ARBA" id="ARBA00022829"/>
    </source>
</evidence>
<dbReference type="RefSeq" id="XP_022399991.1">
    <property type="nucleotide sequence ID" value="XM_022542177.1"/>
</dbReference>
<dbReference type="Pfam" id="PF07558">
    <property type="entry name" value="Shugoshin_N"/>
    <property type="match status" value="1"/>
</dbReference>